<gene>
    <name evidence="1" type="ORF">KL859_29370</name>
</gene>
<sequence length="142" mass="15437">MLAEGLNRDVVVQAEQIRPPYSPYGQTVWSQADAAHFAWALPCIADAEPVLTQMHNITADQRWGMATNTEVGTKGGWGPDPDGTYLARQIAVVHTESGSRGVALAAKPDDGSFTTATMILNMFADWITQHDHELPSRECSAQ</sequence>
<proteinExistence type="predicted"/>
<keyword evidence="2" id="KW-1185">Reference proteome</keyword>
<dbReference type="RefSeq" id="WP_214396049.1">
    <property type="nucleotide sequence ID" value="NZ_JAHBOM010000033.1"/>
</dbReference>
<dbReference type="EMBL" id="JAHBOM010000033">
    <property type="protein sequence ID" value="MBU8826973.1"/>
    <property type="molecule type" value="Genomic_DNA"/>
</dbReference>
<name>A0ABS6I063_MYCGD</name>
<comment type="caution">
    <text evidence="1">The sequence shown here is derived from an EMBL/GenBank/DDBJ whole genome shotgun (WGS) entry which is preliminary data.</text>
</comment>
<protein>
    <submittedName>
        <fullName evidence="1">Uncharacterized protein</fullName>
    </submittedName>
</protein>
<reference evidence="1 2" key="1">
    <citation type="submission" date="2021-05" db="EMBL/GenBank/DDBJ databases">
        <title>Draft Genome Sequences of Clinical Respiratory Isolates of Mycobacterium goodii Recovered in Ireland.</title>
        <authorList>
            <person name="Flanagan P.R."/>
            <person name="Mok S."/>
            <person name="Roycroft E."/>
            <person name="Rogers T.R."/>
            <person name="Fitzgibbon M."/>
        </authorList>
    </citation>
    <scope>NUCLEOTIDE SEQUENCE [LARGE SCALE GENOMIC DNA]</scope>
    <source>
        <strain evidence="1 2">14IE55</strain>
    </source>
</reference>
<evidence type="ECO:0000313" key="1">
    <source>
        <dbReference type="EMBL" id="MBU8826973.1"/>
    </source>
</evidence>
<dbReference type="Proteomes" id="UP000696413">
    <property type="component" value="Unassembled WGS sequence"/>
</dbReference>
<accession>A0ABS6I063</accession>
<evidence type="ECO:0000313" key="2">
    <source>
        <dbReference type="Proteomes" id="UP000696413"/>
    </source>
</evidence>
<organism evidence="1 2">
    <name type="scientific">Mycolicibacterium goodii</name>
    <name type="common">Mycobacterium goodii</name>
    <dbReference type="NCBI Taxonomy" id="134601"/>
    <lineage>
        <taxon>Bacteria</taxon>
        <taxon>Bacillati</taxon>
        <taxon>Actinomycetota</taxon>
        <taxon>Actinomycetes</taxon>
        <taxon>Mycobacteriales</taxon>
        <taxon>Mycobacteriaceae</taxon>
        <taxon>Mycolicibacterium</taxon>
    </lineage>
</organism>